<gene>
    <name evidence="1" type="ORF">HYN43_029420</name>
</gene>
<proteinExistence type="predicted"/>
<dbReference type="EMBL" id="CP032869">
    <property type="protein sequence ID" value="AYL99139.1"/>
    <property type="molecule type" value="Genomic_DNA"/>
</dbReference>
<dbReference type="Proteomes" id="UP000270046">
    <property type="component" value="Chromosome"/>
</dbReference>
<reference evidence="1 2" key="1">
    <citation type="submission" date="2018-10" db="EMBL/GenBank/DDBJ databases">
        <title>Genome sequencing of Mucilaginibacter sp. HYN0043.</title>
        <authorList>
            <person name="Kim M."/>
            <person name="Yi H."/>
        </authorList>
    </citation>
    <scope>NUCLEOTIDE SEQUENCE [LARGE SCALE GENOMIC DNA]</scope>
    <source>
        <strain evidence="1 2">HYN0043</strain>
    </source>
</reference>
<dbReference type="RefSeq" id="WP_119407382.1">
    <property type="nucleotide sequence ID" value="NZ_CP032869.1"/>
</dbReference>
<evidence type="ECO:0000313" key="1">
    <source>
        <dbReference type="EMBL" id="AYL99139.1"/>
    </source>
</evidence>
<accession>A0A494VXL4</accession>
<protein>
    <submittedName>
        <fullName evidence="1">Uncharacterized protein</fullName>
    </submittedName>
</protein>
<name>A0A494VXL4_9SPHI</name>
<evidence type="ECO:0000313" key="2">
    <source>
        <dbReference type="Proteomes" id="UP000270046"/>
    </source>
</evidence>
<organism evidence="1 2">
    <name type="scientific">Mucilaginibacter celer</name>
    <dbReference type="NCBI Taxonomy" id="2305508"/>
    <lineage>
        <taxon>Bacteria</taxon>
        <taxon>Pseudomonadati</taxon>
        <taxon>Bacteroidota</taxon>
        <taxon>Sphingobacteriia</taxon>
        <taxon>Sphingobacteriales</taxon>
        <taxon>Sphingobacteriaceae</taxon>
        <taxon>Mucilaginibacter</taxon>
    </lineage>
</organism>
<keyword evidence="2" id="KW-1185">Reference proteome</keyword>
<dbReference type="AlphaFoldDB" id="A0A494VXL4"/>
<dbReference type="KEGG" id="muh:HYN43_029420"/>
<sequence length="108" mass="12424">MKVINAVFHPSTDPFVSEIQAYCKTLVTGTTPALSGTYHLKKLIEERIAEINANHKNITLQYLEFEIYIDTTVEIFNMIFDNDLIVASVTIRKSEFENAFQHHDDTIF</sequence>